<keyword evidence="3 9" id="KW-0808">Transferase</keyword>
<evidence type="ECO:0000256" key="1">
    <source>
        <dbReference type="ARBA" id="ARBA00003234"/>
    </source>
</evidence>
<dbReference type="InterPro" id="IPR005839">
    <property type="entry name" value="Methylthiotransferase"/>
</dbReference>
<keyword evidence="2 9" id="KW-0004">4Fe-4S</keyword>
<proteinExistence type="inferred from homology"/>
<dbReference type="InterPro" id="IPR038135">
    <property type="entry name" value="Methylthiotransferase_N_sf"/>
</dbReference>
<dbReference type="InterPro" id="IPR002792">
    <property type="entry name" value="TRAM_dom"/>
</dbReference>
<evidence type="ECO:0000256" key="2">
    <source>
        <dbReference type="ARBA" id="ARBA00022485"/>
    </source>
</evidence>
<comment type="caution">
    <text evidence="13">The sequence shown here is derived from an EMBL/GenBank/DDBJ whole genome shotgun (WGS) entry which is preliminary data.</text>
</comment>
<feature type="domain" description="MTTase N-terminal" evidence="11">
    <location>
        <begin position="24"/>
        <end position="142"/>
    </location>
</feature>
<evidence type="ECO:0000256" key="3">
    <source>
        <dbReference type="ARBA" id="ARBA00022679"/>
    </source>
</evidence>
<evidence type="ECO:0000256" key="5">
    <source>
        <dbReference type="ARBA" id="ARBA00022723"/>
    </source>
</evidence>
<evidence type="ECO:0000256" key="4">
    <source>
        <dbReference type="ARBA" id="ARBA00022691"/>
    </source>
</evidence>
<protein>
    <recommendedName>
        <fullName evidence="8 9">tRNA-2-methylthio-N(6)-dimethylallyladenosine synthase</fullName>
        <ecNumber evidence="8 9">2.8.4.3</ecNumber>
    </recommendedName>
    <alternativeName>
        <fullName evidence="9">(Dimethylallyl)adenosine tRNA methylthiotransferase MiaB</fullName>
    </alternativeName>
    <alternativeName>
        <fullName evidence="9">tRNA-i(6)A37 methylthiotransferase</fullName>
    </alternativeName>
</protein>
<feature type="binding site" evidence="9">
    <location>
        <position position="69"/>
    </location>
    <ligand>
        <name>[4Fe-4S] cluster</name>
        <dbReference type="ChEBI" id="CHEBI:49883"/>
        <label>1</label>
    </ligand>
</feature>
<comment type="subunit">
    <text evidence="9">Monomer.</text>
</comment>
<comment type="similarity">
    <text evidence="9">Belongs to the methylthiotransferase family. MiaB subfamily.</text>
</comment>
<evidence type="ECO:0000313" key="13">
    <source>
        <dbReference type="EMBL" id="MEQ2521686.1"/>
    </source>
</evidence>
<evidence type="ECO:0000313" key="14">
    <source>
        <dbReference type="Proteomes" id="UP001477672"/>
    </source>
</evidence>
<dbReference type="InterPro" id="IPR006463">
    <property type="entry name" value="MiaB_methiolase"/>
</dbReference>
<dbReference type="PANTHER" id="PTHR43020:SF2">
    <property type="entry name" value="MITOCHONDRIAL TRNA METHYLTHIOTRANSFERASE CDK5RAP1"/>
    <property type="match status" value="1"/>
</dbReference>
<comment type="cofactor">
    <cofactor evidence="9">
        <name>[4Fe-4S] cluster</name>
        <dbReference type="ChEBI" id="CHEBI:49883"/>
    </cofactor>
    <text evidence="9">Binds 2 [4Fe-4S] clusters. One cluster is coordinated with 3 cysteines and an exchangeable S-adenosyl-L-methionine.</text>
</comment>
<dbReference type="SFLD" id="SFLDG01082">
    <property type="entry name" value="B12-binding_domain_containing"/>
    <property type="match status" value="1"/>
</dbReference>
<dbReference type="NCBIfam" id="TIGR01574">
    <property type="entry name" value="miaB-methiolase"/>
    <property type="match status" value="1"/>
</dbReference>
<dbReference type="InterPro" id="IPR007197">
    <property type="entry name" value="rSAM"/>
</dbReference>
<evidence type="ECO:0000259" key="11">
    <source>
        <dbReference type="PROSITE" id="PS51449"/>
    </source>
</evidence>
<feature type="domain" description="TRAM" evidence="10">
    <location>
        <begin position="398"/>
        <end position="459"/>
    </location>
</feature>
<keyword evidence="5 9" id="KW-0479">Metal-binding</keyword>
<dbReference type="Gene3D" id="3.80.30.20">
    <property type="entry name" value="tm_1862 like domain"/>
    <property type="match status" value="1"/>
</dbReference>
<feature type="binding site" evidence="9">
    <location>
        <position position="33"/>
    </location>
    <ligand>
        <name>[4Fe-4S] cluster</name>
        <dbReference type="ChEBI" id="CHEBI:49883"/>
        <label>1</label>
    </ligand>
</feature>
<dbReference type="InterPro" id="IPR006638">
    <property type="entry name" value="Elp3/MiaA/NifB-like_rSAM"/>
</dbReference>
<feature type="domain" description="Radical SAM core" evidence="12">
    <location>
        <begin position="165"/>
        <end position="395"/>
    </location>
</feature>
<dbReference type="InterPro" id="IPR058240">
    <property type="entry name" value="rSAM_sf"/>
</dbReference>
<dbReference type="PROSITE" id="PS51449">
    <property type="entry name" value="MTTASE_N"/>
    <property type="match status" value="1"/>
</dbReference>
<dbReference type="NCBIfam" id="TIGR00089">
    <property type="entry name" value="MiaB/RimO family radical SAM methylthiotransferase"/>
    <property type="match status" value="1"/>
</dbReference>
<evidence type="ECO:0000256" key="9">
    <source>
        <dbReference type="HAMAP-Rule" id="MF_01864"/>
    </source>
</evidence>
<evidence type="ECO:0000256" key="8">
    <source>
        <dbReference type="ARBA" id="ARBA00033765"/>
    </source>
</evidence>
<comment type="function">
    <text evidence="1 9">Catalyzes the methylthiolation of N6-(dimethylallyl)adenosine (i(6)A), leading to the formation of 2-methylthio-N6-(dimethylallyl)adenosine (ms(2)i(6)A) at position 37 in tRNAs that read codons beginning with uridine.</text>
</comment>
<dbReference type="Pfam" id="PF04055">
    <property type="entry name" value="Radical_SAM"/>
    <property type="match status" value="1"/>
</dbReference>
<feature type="binding site" evidence="9">
    <location>
        <position position="183"/>
    </location>
    <ligand>
        <name>[4Fe-4S] cluster</name>
        <dbReference type="ChEBI" id="CHEBI:49883"/>
        <label>2</label>
        <note>4Fe-4S-S-AdoMet</note>
    </ligand>
</feature>
<dbReference type="PROSITE" id="PS51918">
    <property type="entry name" value="RADICAL_SAM"/>
    <property type="match status" value="1"/>
</dbReference>
<dbReference type="PROSITE" id="PS01278">
    <property type="entry name" value="MTTASE_RADICAL"/>
    <property type="match status" value="1"/>
</dbReference>
<keyword evidence="9" id="KW-0819">tRNA processing</keyword>
<organism evidence="13 14">
    <name type="scientific">Ruthenibacterium intestinale</name>
    <dbReference type="NCBI Taxonomy" id="3133163"/>
    <lineage>
        <taxon>Bacteria</taxon>
        <taxon>Bacillati</taxon>
        <taxon>Bacillota</taxon>
        <taxon>Clostridia</taxon>
        <taxon>Eubacteriales</taxon>
        <taxon>Oscillospiraceae</taxon>
        <taxon>Ruthenibacterium</taxon>
    </lineage>
</organism>
<accession>A0ABV1GIX3</accession>
<dbReference type="SUPFAM" id="SSF102114">
    <property type="entry name" value="Radical SAM enzymes"/>
    <property type="match status" value="1"/>
</dbReference>
<dbReference type="InterPro" id="IPR013848">
    <property type="entry name" value="Methylthiotransferase_N"/>
</dbReference>
<feature type="binding site" evidence="9">
    <location>
        <position position="103"/>
    </location>
    <ligand>
        <name>[4Fe-4S] cluster</name>
        <dbReference type="ChEBI" id="CHEBI:49883"/>
        <label>1</label>
    </ligand>
</feature>
<keyword evidence="9" id="KW-0963">Cytoplasm</keyword>
<dbReference type="EC" id="2.8.4.3" evidence="8 9"/>
<keyword evidence="6 9" id="KW-0408">Iron</keyword>
<dbReference type="Pfam" id="PF01938">
    <property type="entry name" value="TRAM"/>
    <property type="match status" value="1"/>
</dbReference>
<dbReference type="Gene3D" id="3.40.50.12160">
    <property type="entry name" value="Methylthiotransferase, N-terminal domain"/>
    <property type="match status" value="1"/>
</dbReference>
<dbReference type="GO" id="GO:0035597">
    <property type="term" value="F:tRNA-2-methylthio-N(6)-dimethylallyladenosine(37) synthase activity"/>
    <property type="evidence" value="ECO:0007669"/>
    <property type="project" value="UniProtKB-EC"/>
</dbReference>
<dbReference type="HAMAP" id="MF_01864">
    <property type="entry name" value="tRNA_metthiotr_MiaB"/>
    <property type="match status" value="1"/>
</dbReference>
<dbReference type="InterPro" id="IPR020612">
    <property type="entry name" value="Methylthiotransferase_CS"/>
</dbReference>
<dbReference type="SFLD" id="SFLDS00029">
    <property type="entry name" value="Radical_SAM"/>
    <property type="match status" value="1"/>
</dbReference>
<sequence>MEPIRFQKNEAAAQAIQTYYGRRPYVFTRSFGCQQSVNDGEKITGVLVDLGFGVCEEEEQADLIVFNTCAVREHAEHRVFGNIGALKTLKEKNPHLLIAVCGCMTQQESVVEKLKKSYPYVDIVFGTNGIDLLPGLILEKLTDRKRVLPKPVERRDIVEEIPIRRDSSYRAFLPIMYGCDNFCSYCIVPYVRGRERSRKSADILAEFCQLVDAGYKDITLLGQNVNSYGKGLDEEIDFSRLLQMLDQIPGDHRIRFMTSHPKDATYQLVDTIAQSQHISHHFHLPVQSGSNEILQKMNRKYTVESYLDLIHYAKERVPDMTYSSDIIVGFPGETEEDFRRTEALVREVEYMQLFTFIYSKRGGTVAATLPDDTPHKEKADRIARLIAIQDEIVDKLTQKMLGTTVKVLVEGPGRKEGVFTGRLDNNMVVEFEGDAPEGQFAQILLTSAKGAVLKGNLIK</sequence>
<evidence type="ECO:0000256" key="7">
    <source>
        <dbReference type="ARBA" id="ARBA00023014"/>
    </source>
</evidence>
<evidence type="ECO:0000259" key="12">
    <source>
        <dbReference type="PROSITE" id="PS51918"/>
    </source>
</evidence>
<dbReference type="SFLD" id="SFLDF00273">
    <property type="entry name" value="(dimethylallyl)adenosine_tRNA"/>
    <property type="match status" value="1"/>
</dbReference>
<dbReference type="SFLD" id="SFLDG01061">
    <property type="entry name" value="methylthiotransferase"/>
    <property type="match status" value="1"/>
</dbReference>
<dbReference type="RefSeq" id="WP_349217157.1">
    <property type="nucleotide sequence ID" value="NZ_JBBMFA010000113.1"/>
</dbReference>
<comment type="catalytic activity">
    <reaction evidence="9">
        <text>N(6)-dimethylallyladenosine(37) in tRNA + (sulfur carrier)-SH + AH2 + 2 S-adenosyl-L-methionine = 2-methylsulfanyl-N(6)-dimethylallyladenosine(37) in tRNA + (sulfur carrier)-H + 5'-deoxyadenosine + L-methionine + A + S-adenosyl-L-homocysteine + 2 H(+)</text>
        <dbReference type="Rhea" id="RHEA:37067"/>
        <dbReference type="Rhea" id="RHEA-COMP:10375"/>
        <dbReference type="Rhea" id="RHEA-COMP:10376"/>
        <dbReference type="Rhea" id="RHEA-COMP:14737"/>
        <dbReference type="Rhea" id="RHEA-COMP:14739"/>
        <dbReference type="ChEBI" id="CHEBI:13193"/>
        <dbReference type="ChEBI" id="CHEBI:15378"/>
        <dbReference type="ChEBI" id="CHEBI:17319"/>
        <dbReference type="ChEBI" id="CHEBI:17499"/>
        <dbReference type="ChEBI" id="CHEBI:29917"/>
        <dbReference type="ChEBI" id="CHEBI:57844"/>
        <dbReference type="ChEBI" id="CHEBI:57856"/>
        <dbReference type="ChEBI" id="CHEBI:59789"/>
        <dbReference type="ChEBI" id="CHEBI:64428"/>
        <dbReference type="ChEBI" id="CHEBI:74415"/>
        <dbReference type="ChEBI" id="CHEBI:74417"/>
        <dbReference type="EC" id="2.8.4.3"/>
    </reaction>
</comment>
<dbReference type="SMART" id="SM00729">
    <property type="entry name" value="Elp3"/>
    <property type="match status" value="1"/>
</dbReference>
<evidence type="ECO:0000259" key="10">
    <source>
        <dbReference type="PROSITE" id="PS50926"/>
    </source>
</evidence>
<feature type="binding site" evidence="9">
    <location>
        <position position="179"/>
    </location>
    <ligand>
        <name>[4Fe-4S] cluster</name>
        <dbReference type="ChEBI" id="CHEBI:49883"/>
        <label>2</label>
        <note>4Fe-4S-S-AdoMet</note>
    </ligand>
</feature>
<evidence type="ECO:0000256" key="6">
    <source>
        <dbReference type="ARBA" id="ARBA00023004"/>
    </source>
</evidence>
<dbReference type="InterPro" id="IPR023404">
    <property type="entry name" value="rSAM_horseshoe"/>
</dbReference>
<dbReference type="EMBL" id="JBBMFA010000113">
    <property type="protein sequence ID" value="MEQ2521686.1"/>
    <property type="molecule type" value="Genomic_DNA"/>
</dbReference>
<dbReference type="PANTHER" id="PTHR43020">
    <property type="entry name" value="CDK5 REGULATORY SUBUNIT-ASSOCIATED PROTEIN 1"/>
    <property type="match status" value="1"/>
</dbReference>
<name>A0ABV1GIX3_9FIRM</name>
<dbReference type="Pfam" id="PF00919">
    <property type="entry name" value="UPF0004"/>
    <property type="match status" value="1"/>
</dbReference>
<keyword evidence="4 9" id="KW-0949">S-adenosyl-L-methionine</keyword>
<gene>
    <name evidence="9 13" type="primary">miaB</name>
    <name evidence="13" type="ORF">WMO24_14800</name>
</gene>
<keyword evidence="14" id="KW-1185">Reference proteome</keyword>
<comment type="subcellular location">
    <subcellularLocation>
        <location evidence="9">Cytoplasm</location>
    </subcellularLocation>
</comment>
<dbReference type="Proteomes" id="UP001477672">
    <property type="component" value="Unassembled WGS sequence"/>
</dbReference>
<dbReference type="PROSITE" id="PS50926">
    <property type="entry name" value="TRAM"/>
    <property type="match status" value="1"/>
</dbReference>
<feature type="binding site" evidence="9">
    <location>
        <position position="186"/>
    </location>
    <ligand>
        <name>[4Fe-4S] cluster</name>
        <dbReference type="ChEBI" id="CHEBI:49883"/>
        <label>2</label>
        <note>4Fe-4S-S-AdoMet</note>
    </ligand>
</feature>
<reference evidence="13 14" key="1">
    <citation type="submission" date="2024-03" db="EMBL/GenBank/DDBJ databases">
        <title>Human intestinal bacterial collection.</title>
        <authorList>
            <person name="Pauvert C."/>
            <person name="Hitch T.C.A."/>
            <person name="Clavel T."/>
        </authorList>
    </citation>
    <scope>NUCLEOTIDE SEQUENCE [LARGE SCALE GENOMIC DNA]</scope>
    <source>
        <strain evidence="13 14">CLA-JM-H11</strain>
    </source>
</reference>
<keyword evidence="7 9" id="KW-0411">Iron-sulfur</keyword>